<dbReference type="RefSeq" id="WP_379838326.1">
    <property type="nucleotide sequence ID" value="NZ_JBHRYQ010000001.1"/>
</dbReference>
<gene>
    <name evidence="2" type="ORF">ACFOOI_12555</name>
</gene>
<organism evidence="2 3">
    <name type="scientific">Lacihabitans lacunae</name>
    <dbReference type="NCBI Taxonomy" id="1028214"/>
    <lineage>
        <taxon>Bacteria</taxon>
        <taxon>Pseudomonadati</taxon>
        <taxon>Bacteroidota</taxon>
        <taxon>Cytophagia</taxon>
        <taxon>Cytophagales</taxon>
        <taxon>Leadbetterellaceae</taxon>
        <taxon>Lacihabitans</taxon>
    </lineage>
</organism>
<keyword evidence="1" id="KW-0472">Membrane</keyword>
<feature type="transmembrane region" description="Helical" evidence="1">
    <location>
        <begin position="61"/>
        <end position="78"/>
    </location>
</feature>
<feature type="transmembrane region" description="Helical" evidence="1">
    <location>
        <begin position="143"/>
        <end position="165"/>
    </location>
</feature>
<keyword evidence="1" id="KW-1133">Transmembrane helix</keyword>
<evidence type="ECO:0000313" key="2">
    <source>
        <dbReference type="EMBL" id="MFC3811488.1"/>
    </source>
</evidence>
<dbReference type="Proteomes" id="UP001595616">
    <property type="component" value="Unassembled WGS sequence"/>
</dbReference>
<protein>
    <recommendedName>
        <fullName evidence="4">Lysoplasmalogenase</fullName>
    </recommendedName>
</protein>
<feature type="transmembrane region" description="Helical" evidence="1">
    <location>
        <begin position="7"/>
        <end position="26"/>
    </location>
</feature>
<feature type="transmembrane region" description="Helical" evidence="1">
    <location>
        <begin position="200"/>
        <end position="220"/>
    </location>
</feature>
<feature type="transmembrane region" description="Helical" evidence="1">
    <location>
        <begin position="116"/>
        <end position="137"/>
    </location>
</feature>
<reference evidence="3" key="1">
    <citation type="journal article" date="2019" name="Int. J. Syst. Evol. Microbiol.">
        <title>The Global Catalogue of Microorganisms (GCM) 10K type strain sequencing project: providing services to taxonomists for standard genome sequencing and annotation.</title>
        <authorList>
            <consortium name="The Broad Institute Genomics Platform"/>
            <consortium name="The Broad Institute Genome Sequencing Center for Infectious Disease"/>
            <person name="Wu L."/>
            <person name="Ma J."/>
        </authorList>
    </citation>
    <scope>NUCLEOTIDE SEQUENCE [LARGE SCALE GENOMIC DNA]</scope>
    <source>
        <strain evidence="3">CECT 7956</strain>
    </source>
</reference>
<feature type="transmembrane region" description="Helical" evidence="1">
    <location>
        <begin position="84"/>
        <end position="104"/>
    </location>
</feature>
<dbReference type="EMBL" id="JBHRYQ010000001">
    <property type="protein sequence ID" value="MFC3811488.1"/>
    <property type="molecule type" value="Genomic_DNA"/>
</dbReference>
<evidence type="ECO:0008006" key="4">
    <source>
        <dbReference type="Google" id="ProtNLM"/>
    </source>
</evidence>
<keyword evidence="3" id="KW-1185">Reference proteome</keyword>
<keyword evidence="1" id="KW-0812">Transmembrane</keyword>
<sequence>MNSSNKTSIYFLVYLMLTFIKIHYQIIEKELIQVFILLCTNTLLWVYMFDNKDTETKGINYAKLFLAFITLGETYIIFYKNMTFLRLGMMFYLFSRLSLLLIISKGLTRFKLYTPFDYLKVFGPFVSSFILCFFTYNQYQLDFSLVILIISYGVIGSLLVSFLFYQKQSFSNIYLITAILFFTIHDALGGFSFFNYNFDPTFTISYILIALGNGLFALWFKYTFKTYIKSQL</sequence>
<accession>A0ABV7YVY7</accession>
<proteinExistence type="predicted"/>
<comment type="caution">
    <text evidence="2">The sequence shown here is derived from an EMBL/GenBank/DDBJ whole genome shotgun (WGS) entry which is preliminary data.</text>
</comment>
<name>A0ABV7YVY7_9BACT</name>
<feature type="transmembrane region" description="Helical" evidence="1">
    <location>
        <begin position="32"/>
        <end position="49"/>
    </location>
</feature>
<feature type="transmembrane region" description="Helical" evidence="1">
    <location>
        <begin position="172"/>
        <end position="194"/>
    </location>
</feature>
<evidence type="ECO:0000313" key="3">
    <source>
        <dbReference type="Proteomes" id="UP001595616"/>
    </source>
</evidence>
<evidence type="ECO:0000256" key="1">
    <source>
        <dbReference type="SAM" id="Phobius"/>
    </source>
</evidence>